<dbReference type="InterPro" id="IPR027854">
    <property type="entry name" value="STMP1"/>
</dbReference>
<dbReference type="Pfam" id="PF15054">
    <property type="entry name" value="DUF4535"/>
    <property type="match status" value="1"/>
</dbReference>
<evidence type="ECO:0000256" key="1">
    <source>
        <dbReference type="SAM" id="SignalP"/>
    </source>
</evidence>
<reference evidence="2" key="1">
    <citation type="submission" date="2022-01" db="EMBL/GenBank/DDBJ databases">
        <authorList>
            <person name="King R."/>
        </authorList>
    </citation>
    <scope>NUCLEOTIDE SEQUENCE</scope>
</reference>
<keyword evidence="3" id="KW-1185">Reference proteome</keyword>
<evidence type="ECO:0000313" key="2">
    <source>
        <dbReference type="EMBL" id="CAG9832860.1"/>
    </source>
</evidence>
<feature type="chain" id="PRO_5040224414" evidence="1">
    <location>
        <begin position="20"/>
        <end position="47"/>
    </location>
</feature>
<gene>
    <name evidence="2" type="ORF">DIABBA_LOCUS6302</name>
</gene>
<accession>A0A9N9T006</accession>
<sequence length="47" mass="5458">MFRGFVSFLIGLYAGIYLSQNYDVPKVDDPTALYDKIKEFADSHRKK</sequence>
<dbReference type="AlphaFoldDB" id="A0A9N9T006"/>
<dbReference type="Proteomes" id="UP001153709">
    <property type="component" value="Chromosome 4"/>
</dbReference>
<organism evidence="2 3">
    <name type="scientific">Diabrotica balteata</name>
    <name type="common">Banded cucumber beetle</name>
    <dbReference type="NCBI Taxonomy" id="107213"/>
    <lineage>
        <taxon>Eukaryota</taxon>
        <taxon>Metazoa</taxon>
        <taxon>Ecdysozoa</taxon>
        <taxon>Arthropoda</taxon>
        <taxon>Hexapoda</taxon>
        <taxon>Insecta</taxon>
        <taxon>Pterygota</taxon>
        <taxon>Neoptera</taxon>
        <taxon>Endopterygota</taxon>
        <taxon>Coleoptera</taxon>
        <taxon>Polyphaga</taxon>
        <taxon>Cucujiformia</taxon>
        <taxon>Chrysomeloidea</taxon>
        <taxon>Chrysomelidae</taxon>
        <taxon>Galerucinae</taxon>
        <taxon>Diabroticina</taxon>
        <taxon>Diabroticites</taxon>
        <taxon>Diabrotica</taxon>
    </lineage>
</organism>
<feature type="signal peptide" evidence="1">
    <location>
        <begin position="1"/>
        <end position="19"/>
    </location>
</feature>
<dbReference type="EMBL" id="OU898279">
    <property type="protein sequence ID" value="CAG9832860.1"/>
    <property type="molecule type" value="Genomic_DNA"/>
</dbReference>
<dbReference type="OrthoDB" id="6347891at2759"/>
<keyword evidence="1" id="KW-0732">Signal</keyword>
<protein>
    <submittedName>
        <fullName evidence="2">Uncharacterized protein</fullName>
    </submittedName>
</protein>
<evidence type="ECO:0000313" key="3">
    <source>
        <dbReference type="Proteomes" id="UP001153709"/>
    </source>
</evidence>
<name>A0A9N9T006_DIABA</name>
<proteinExistence type="predicted"/>